<gene>
    <name evidence="1" type="ordered locus">Acid_6517</name>
</gene>
<dbReference type="KEGG" id="sus:Acid_6517"/>
<organism evidence="1">
    <name type="scientific">Solibacter usitatus (strain Ellin6076)</name>
    <dbReference type="NCBI Taxonomy" id="234267"/>
    <lineage>
        <taxon>Bacteria</taxon>
        <taxon>Pseudomonadati</taxon>
        <taxon>Acidobacteriota</taxon>
        <taxon>Terriglobia</taxon>
        <taxon>Bryobacterales</taxon>
        <taxon>Solibacteraceae</taxon>
        <taxon>Candidatus Solibacter</taxon>
    </lineage>
</organism>
<dbReference type="HOGENOM" id="CLU_058236_0_0_0"/>
<name>Q01SC9_SOLUE</name>
<evidence type="ECO:0000313" key="1">
    <source>
        <dbReference type="EMBL" id="ABJ87441.1"/>
    </source>
</evidence>
<dbReference type="AlphaFoldDB" id="Q01SC9"/>
<dbReference type="EMBL" id="CP000473">
    <property type="protein sequence ID" value="ABJ87441.1"/>
    <property type="molecule type" value="Genomic_DNA"/>
</dbReference>
<dbReference type="InParanoid" id="Q01SC9"/>
<dbReference type="eggNOG" id="COG0124">
    <property type="taxonomic scope" value="Bacteria"/>
</dbReference>
<dbReference type="STRING" id="234267.Acid_6517"/>
<proteinExistence type="predicted"/>
<accession>Q01SC9</accession>
<sequence length="262" mass="28024">MSKALRALMEGLIDYAGMFPPAGLDMAQAAVNYESYLDGEYAWAVGRFIVPASQLGETDPSWKVSVIGVPPRWVESCEIKIDHAPQAAAVLSGAPQGVTTYFEIPASEDPRPLAGMGVRAKIRTGGATPEAFPSCAALARFLQSCATANVAFKATAGLHHPVRSLRPLTADSSGPCAMMHGFINVFLAAALLWHRGSTEADALATLEETSPAAFRFEENCVTWHGRSMTTSQLSSARRKFAISFGSCSFEEPIQDLKGLGWL</sequence>
<dbReference type="OrthoDB" id="9778153at2"/>
<reference evidence="1" key="1">
    <citation type="submission" date="2006-10" db="EMBL/GenBank/DDBJ databases">
        <title>Complete sequence of Solibacter usitatus Ellin6076.</title>
        <authorList>
            <consortium name="US DOE Joint Genome Institute"/>
            <person name="Copeland A."/>
            <person name="Lucas S."/>
            <person name="Lapidus A."/>
            <person name="Barry K."/>
            <person name="Detter J.C."/>
            <person name="Glavina del Rio T."/>
            <person name="Hammon N."/>
            <person name="Israni S."/>
            <person name="Dalin E."/>
            <person name="Tice H."/>
            <person name="Pitluck S."/>
            <person name="Thompson L.S."/>
            <person name="Brettin T."/>
            <person name="Bruce D."/>
            <person name="Han C."/>
            <person name="Tapia R."/>
            <person name="Gilna P."/>
            <person name="Schmutz J."/>
            <person name="Larimer F."/>
            <person name="Land M."/>
            <person name="Hauser L."/>
            <person name="Kyrpides N."/>
            <person name="Mikhailova N."/>
            <person name="Janssen P.H."/>
            <person name="Kuske C.R."/>
            <person name="Richardson P."/>
        </authorList>
    </citation>
    <scope>NUCLEOTIDE SEQUENCE</scope>
    <source>
        <strain evidence="1">Ellin6076</strain>
    </source>
</reference>
<protein>
    <submittedName>
        <fullName evidence="1">Uncharacterized protein</fullName>
    </submittedName>
</protein>